<dbReference type="Gene3D" id="2.130.10.10">
    <property type="entry name" value="YVTN repeat-like/Quinoprotein amine dehydrogenase"/>
    <property type="match status" value="2"/>
</dbReference>
<evidence type="ECO:0000256" key="1">
    <source>
        <dbReference type="ARBA" id="ARBA00022574"/>
    </source>
</evidence>
<feature type="domain" description="Anaphase-promoting complex subunit 4-like WD40" evidence="5">
    <location>
        <begin position="33"/>
        <end position="90"/>
    </location>
</feature>
<dbReference type="Pfam" id="PF12894">
    <property type="entry name" value="ANAPC4_WD40"/>
    <property type="match status" value="1"/>
</dbReference>
<dbReference type="InterPro" id="IPR001680">
    <property type="entry name" value="WD40_rpt"/>
</dbReference>
<organism evidence="6">
    <name type="scientific">Chromera velia CCMP2878</name>
    <dbReference type="NCBI Taxonomy" id="1169474"/>
    <lineage>
        <taxon>Eukaryota</taxon>
        <taxon>Sar</taxon>
        <taxon>Alveolata</taxon>
        <taxon>Colpodellida</taxon>
        <taxon>Chromeraceae</taxon>
        <taxon>Chromera</taxon>
    </lineage>
</organism>
<dbReference type="PROSITE" id="PS50082">
    <property type="entry name" value="WD_REPEATS_2"/>
    <property type="match status" value="1"/>
</dbReference>
<name>A0A0G4GI48_9ALVE</name>
<keyword evidence="1 3" id="KW-0853">WD repeat</keyword>
<dbReference type="Pfam" id="PF00400">
    <property type="entry name" value="WD40"/>
    <property type="match status" value="1"/>
</dbReference>
<gene>
    <name evidence="6" type="ORF">Cvel_4742</name>
</gene>
<evidence type="ECO:0000313" key="6">
    <source>
        <dbReference type="EMBL" id="CEM29454.1"/>
    </source>
</evidence>
<dbReference type="SMART" id="SM00320">
    <property type="entry name" value="WD40"/>
    <property type="match status" value="4"/>
</dbReference>
<dbReference type="InterPro" id="IPR019775">
    <property type="entry name" value="WD40_repeat_CS"/>
</dbReference>
<reference evidence="6" key="1">
    <citation type="submission" date="2014-11" db="EMBL/GenBank/DDBJ databases">
        <authorList>
            <person name="Otto D Thomas"/>
            <person name="Naeem Raeece"/>
        </authorList>
    </citation>
    <scope>NUCLEOTIDE SEQUENCE</scope>
</reference>
<feature type="compositionally biased region" description="Acidic residues" evidence="4">
    <location>
        <begin position="458"/>
        <end position="469"/>
    </location>
</feature>
<dbReference type="PhylomeDB" id="A0A0G4GI48"/>
<dbReference type="PANTHER" id="PTHR47822">
    <property type="entry name" value="CARBOHYDRATE BINDING DOMAIN CONTAINING PROTEIN"/>
    <property type="match status" value="1"/>
</dbReference>
<keyword evidence="2" id="KW-0677">Repeat</keyword>
<protein>
    <recommendedName>
        <fullName evidence="5">Anaphase-promoting complex subunit 4-like WD40 domain-containing protein</fullName>
    </recommendedName>
</protein>
<dbReference type="InterPro" id="IPR015943">
    <property type="entry name" value="WD40/YVTN_repeat-like_dom_sf"/>
</dbReference>
<dbReference type="PROSITE" id="PS00678">
    <property type="entry name" value="WD_REPEATS_1"/>
    <property type="match status" value="1"/>
</dbReference>
<dbReference type="PROSITE" id="PS50294">
    <property type="entry name" value="WD_REPEATS_REGION"/>
    <property type="match status" value="1"/>
</dbReference>
<dbReference type="SUPFAM" id="SSF50978">
    <property type="entry name" value="WD40 repeat-like"/>
    <property type="match status" value="1"/>
</dbReference>
<dbReference type="AlphaFoldDB" id="A0A0G4GI48"/>
<dbReference type="VEuPathDB" id="CryptoDB:Cvel_4742"/>
<proteinExistence type="predicted"/>
<dbReference type="EMBL" id="CDMZ01001237">
    <property type="protein sequence ID" value="CEM29454.1"/>
    <property type="molecule type" value="Genomic_DNA"/>
</dbReference>
<evidence type="ECO:0000256" key="3">
    <source>
        <dbReference type="PROSITE-ProRule" id="PRU00221"/>
    </source>
</evidence>
<dbReference type="PANTHER" id="PTHR47822:SF2">
    <property type="entry name" value="F-BOX AND WD-40 DOMAIN PROTEIN 7"/>
    <property type="match status" value="1"/>
</dbReference>
<dbReference type="InterPro" id="IPR036322">
    <property type="entry name" value="WD40_repeat_dom_sf"/>
</dbReference>
<dbReference type="InterPro" id="IPR024977">
    <property type="entry name" value="Apc4-like_WD40_dom"/>
</dbReference>
<feature type="region of interest" description="Disordered" evidence="4">
    <location>
        <begin position="427"/>
        <end position="487"/>
    </location>
</feature>
<evidence type="ECO:0000256" key="2">
    <source>
        <dbReference type="ARBA" id="ARBA00022737"/>
    </source>
</evidence>
<accession>A0A0G4GI48</accession>
<sequence length="487" mass="52348">MRWLTQHALICHDVNVAGQSTIKGTGIGMGTRPSSLDVDVSSLKYNKNGNFLAAACTDGSVRVFAPERGVEAHRFRLSTDSPATCIAWNEDHSTPNQVHNLFLATLASGEVAECHATSNKVHWRCSLGTDEQLLACDFACDWKHFAVAGVNRKIYVFNDKTKKKVLELDKPGWGDNIYGYPAHSNRIMCLKFSPSDPHLLVSSALDETVQIWDLRVRKSVRAVSGANCIREGVDITNDGNSILTASYRDHTQIQMWDFGSGKELCSMTLAPFGFEGDQGGLGRLGGRRSMSLPRDPSVILGGSSYLHCAAFSRHCDFILVGGSAANSARCLYNPSHPLGSPGFSSPFSWELCGVSLLPSPCNAVAFWDGRTKHQKADSSGQENPAGQPWSVAIGCKGKVFIQKFDRGIPDLASGLPTGVSGVARFSLEPETQPESPVRSMGGGSRKSSPSRAGVLSETEGEEVDDEDESPPPSPPPKGALQSMSSFG</sequence>
<evidence type="ECO:0000256" key="4">
    <source>
        <dbReference type="SAM" id="MobiDB-lite"/>
    </source>
</evidence>
<feature type="repeat" description="WD" evidence="3">
    <location>
        <begin position="180"/>
        <end position="222"/>
    </location>
</feature>
<evidence type="ECO:0000259" key="5">
    <source>
        <dbReference type="Pfam" id="PF12894"/>
    </source>
</evidence>